<sequence>MGCDNEKHECKACFPGYYESRSTSGILICKKCKQNDCKECKTAGSQSQTTCNTCFDGFYLENNECSKCELPCSLCSSKEVCTKMWQWNLSNNCDSSCKACFGAQQFHCSSCHDGFYLNESNYCIDCDSSCATCSGTATTSCRSSFYLFKNQCYASCSVLGEGFVNNDENSTCVCGNGFVLNVSVCDPIPTGCDGHRCSVEDKLRKAPSMPITRSLFPK</sequence>
<evidence type="ECO:0000259" key="1">
    <source>
        <dbReference type="SMART" id="SM00181"/>
    </source>
</evidence>
<dbReference type="Proteomes" id="UP001470230">
    <property type="component" value="Unassembled WGS sequence"/>
</dbReference>
<protein>
    <recommendedName>
        <fullName evidence="1">EGF-like domain-containing protein</fullName>
    </recommendedName>
</protein>
<dbReference type="InterPro" id="IPR000742">
    <property type="entry name" value="EGF"/>
</dbReference>
<organism evidence="2 3">
    <name type="scientific">Tritrichomonas musculus</name>
    <dbReference type="NCBI Taxonomy" id="1915356"/>
    <lineage>
        <taxon>Eukaryota</taxon>
        <taxon>Metamonada</taxon>
        <taxon>Parabasalia</taxon>
        <taxon>Tritrichomonadida</taxon>
        <taxon>Tritrichomonadidae</taxon>
        <taxon>Tritrichomonas</taxon>
    </lineage>
</organism>
<evidence type="ECO:0000313" key="2">
    <source>
        <dbReference type="EMBL" id="KAK8844495.1"/>
    </source>
</evidence>
<dbReference type="SMART" id="SM00261">
    <property type="entry name" value="FU"/>
    <property type="match status" value="3"/>
</dbReference>
<evidence type="ECO:0000313" key="3">
    <source>
        <dbReference type="Proteomes" id="UP001470230"/>
    </source>
</evidence>
<feature type="domain" description="EGF-like" evidence="1">
    <location>
        <begin position="140"/>
        <end position="186"/>
    </location>
</feature>
<gene>
    <name evidence="2" type="ORF">M9Y10_024357</name>
</gene>
<keyword evidence="3" id="KW-1185">Reference proteome</keyword>
<dbReference type="SUPFAM" id="SSF57184">
    <property type="entry name" value="Growth factor receptor domain"/>
    <property type="match status" value="1"/>
</dbReference>
<dbReference type="Gene3D" id="2.10.220.10">
    <property type="entry name" value="Hormone Receptor, Insulin-like Growth Factor Receptor 1, Chain A, domain 2"/>
    <property type="match status" value="1"/>
</dbReference>
<feature type="domain" description="EGF-like" evidence="1">
    <location>
        <begin position="92"/>
        <end position="124"/>
    </location>
</feature>
<name>A0ABR2HCR1_9EUKA</name>
<dbReference type="EMBL" id="JAPFFF010000032">
    <property type="protein sequence ID" value="KAK8844495.1"/>
    <property type="molecule type" value="Genomic_DNA"/>
</dbReference>
<comment type="caution">
    <text evidence="2">The sequence shown here is derived from an EMBL/GenBank/DDBJ whole genome shotgun (WGS) entry which is preliminary data.</text>
</comment>
<dbReference type="InterPro" id="IPR006212">
    <property type="entry name" value="Furin_repeat"/>
</dbReference>
<reference evidence="2 3" key="1">
    <citation type="submission" date="2024-04" db="EMBL/GenBank/DDBJ databases">
        <title>Tritrichomonas musculus Genome.</title>
        <authorList>
            <person name="Alves-Ferreira E."/>
            <person name="Grigg M."/>
            <person name="Lorenzi H."/>
            <person name="Galac M."/>
        </authorList>
    </citation>
    <scope>NUCLEOTIDE SEQUENCE [LARGE SCALE GENOMIC DNA]</scope>
    <source>
        <strain evidence="2 3">EAF2021</strain>
    </source>
</reference>
<accession>A0ABR2HCR1</accession>
<feature type="domain" description="EGF-like" evidence="1">
    <location>
        <begin position="31"/>
        <end position="69"/>
    </location>
</feature>
<dbReference type="SMART" id="SM00181">
    <property type="entry name" value="EGF"/>
    <property type="match status" value="3"/>
</dbReference>
<proteinExistence type="predicted"/>
<dbReference type="InterPro" id="IPR009030">
    <property type="entry name" value="Growth_fac_rcpt_cys_sf"/>
</dbReference>